<proteinExistence type="predicted"/>
<organism evidence="2 3">
    <name type="scientific">Peptostreptococcus russellii</name>
    <dbReference type="NCBI Taxonomy" id="215200"/>
    <lineage>
        <taxon>Bacteria</taxon>
        <taxon>Bacillati</taxon>
        <taxon>Bacillota</taxon>
        <taxon>Clostridia</taxon>
        <taxon>Peptostreptococcales</taxon>
        <taxon>Peptostreptococcaceae</taxon>
        <taxon>Peptostreptococcus</taxon>
    </lineage>
</organism>
<reference evidence="2 3" key="1">
    <citation type="submission" date="2016-10" db="EMBL/GenBank/DDBJ databases">
        <authorList>
            <person name="de Groot N.N."/>
        </authorList>
    </citation>
    <scope>NUCLEOTIDE SEQUENCE [LARGE SCALE GENOMIC DNA]</scope>
    <source>
        <strain evidence="2 3">Calf135</strain>
    </source>
</reference>
<dbReference type="STRING" id="215200.SAMN05216454_10667"/>
<evidence type="ECO:0000259" key="1">
    <source>
        <dbReference type="Pfam" id="PF04071"/>
    </source>
</evidence>
<dbReference type="InterPro" id="IPR007212">
    <property type="entry name" value="Zf-like"/>
</dbReference>
<gene>
    <name evidence="2" type="ORF">SAMN05216454_10667</name>
</gene>
<evidence type="ECO:0000313" key="3">
    <source>
        <dbReference type="Proteomes" id="UP000199512"/>
    </source>
</evidence>
<protein>
    <submittedName>
        <fullName evidence="2">Cysteine-rich small domain-containing protein</fullName>
    </submittedName>
</protein>
<accession>A0A1H8HSD4</accession>
<dbReference type="RefSeq" id="WP_091975356.1">
    <property type="nucleotide sequence ID" value="NZ_CAUWDX010000072.1"/>
</dbReference>
<dbReference type="OrthoDB" id="9799337at2"/>
<evidence type="ECO:0000313" key="2">
    <source>
        <dbReference type="EMBL" id="SEN58977.1"/>
    </source>
</evidence>
<dbReference type="Pfam" id="PF04071">
    <property type="entry name" value="zf-like"/>
    <property type="match status" value="1"/>
</dbReference>
<sequence>MGDNYKFFSHKNCEFFPCHKVIDEQDFNCLFCYCPLYALGSKCGGNFSYNEKGVKDCSSCILPHKKQNYSYIIKKFNEISEIAKNNR</sequence>
<name>A0A1H8HSD4_9FIRM</name>
<dbReference type="AlphaFoldDB" id="A0A1H8HSD4"/>
<dbReference type="EMBL" id="FODF01000006">
    <property type="protein sequence ID" value="SEN58977.1"/>
    <property type="molecule type" value="Genomic_DNA"/>
</dbReference>
<keyword evidence="3" id="KW-1185">Reference proteome</keyword>
<feature type="domain" description="Cysteine-rich small" evidence="1">
    <location>
        <begin position="4"/>
        <end position="85"/>
    </location>
</feature>
<dbReference type="Proteomes" id="UP000199512">
    <property type="component" value="Unassembled WGS sequence"/>
</dbReference>